<reference evidence="3" key="1">
    <citation type="journal article" date="2019" name="Int. J. Syst. Evol. Microbiol.">
        <title>The Global Catalogue of Microorganisms (GCM) 10K type strain sequencing project: providing services to taxonomists for standard genome sequencing and annotation.</title>
        <authorList>
            <consortium name="The Broad Institute Genomics Platform"/>
            <consortium name="The Broad Institute Genome Sequencing Center for Infectious Disease"/>
            <person name="Wu L."/>
            <person name="Ma J."/>
        </authorList>
    </citation>
    <scope>NUCLEOTIDE SEQUENCE [LARGE SCALE GENOMIC DNA]</scope>
    <source>
        <strain evidence="3">KCTC 23713</strain>
    </source>
</reference>
<protein>
    <recommendedName>
        <fullName evidence="1">GAPS4 PD-(D/E)XK nuclease domain-containing protein</fullName>
    </recommendedName>
</protein>
<name>A0ABQ3H8Q8_9NEIS</name>
<dbReference type="EMBL" id="BMYP01000016">
    <property type="protein sequence ID" value="GHD76331.1"/>
    <property type="molecule type" value="Genomic_DNA"/>
</dbReference>
<dbReference type="InterPro" id="IPR058873">
    <property type="entry name" value="PDDEXK_GAPS4"/>
</dbReference>
<evidence type="ECO:0000313" key="2">
    <source>
        <dbReference type="EMBL" id="GHD76331.1"/>
    </source>
</evidence>
<dbReference type="RefSeq" id="WP_189353078.1">
    <property type="nucleotide sequence ID" value="NZ_BMYP01000016.1"/>
</dbReference>
<organism evidence="2 3">
    <name type="scientific">Vogesella fluminis</name>
    <dbReference type="NCBI Taxonomy" id="1069161"/>
    <lineage>
        <taxon>Bacteria</taxon>
        <taxon>Pseudomonadati</taxon>
        <taxon>Pseudomonadota</taxon>
        <taxon>Betaproteobacteria</taxon>
        <taxon>Neisseriales</taxon>
        <taxon>Chromobacteriaceae</taxon>
        <taxon>Vogesella</taxon>
    </lineage>
</organism>
<comment type="caution">
    <text evidence="2">The sequence shown here is derived from an EMBL/GenBank/DDBJ whole genome shotgun (WGS) entry which is preliminary data.</text>
</comment>
<keyword evidence="3" id="KW-1185">Reference proteome</keyword>
<sequence length="325" mass="37707">MAETINIAKMAEKLSKGIFMEFLWGRMEHTNINWSCENQDKHDVKTHPSDVVFWYDEPYSQSRTYVNCDLKSYAKGSITATKIREAIESLAKTLSCAEVSQNFSDTYIHQDVSPNIQGMLFVYNHDKEYDNEFSKILDKVKSEDLDIPKGSKIVVFGPEDIFWLNNVHHEIIHLRGGAGLLPERDFCKFFYPPLIRKKNVQPDNAKAATLEMLTAPWIILSYTNPKKENRKGFVVFMRKRGHTVDEFLYLIEYLVHHHVIKSGHEVTIRILDPHPNSSPNFSKAKDQYIADYEGGEEFRQILDAIDMGKLEHIRTDFCELELSRQ</sequence>
<gene>
    <name evidence="2" type="ORF">GCM10011419_15510</name>
</gene>
<accession>A0ABQ3H8Q8</accession>
<dbReference type="Pfam" id="PF26115">
    <property type="entry name" value="PDDEXK_GAPS4"/>
    <property type="match status" value="1"/>
</dbReference>
<feature type="domain" description="GAPS4 PD-(D/E)XK nuclease" evidence="1">
    <location>
        <begin position="6"/>
        <end position="147"/>
    </location>
</feature>
<evidence type="ECO:0000259" key="1">
    <source>
        <dbReference type="Pfam" id="PF26115"/>
    </source>
</evidence>
<evidence type="ECO:0000313" key="3">
    <source>
        <dbReference type="Proteomes" id="UP000662678"/>
    </source>
</evidence>
<proteinExistence type="predicted"/>
<dbReference type="Proteomes" id="UP000662678">
    <property type="component" value="Unassembled WGS sequence"/>
</dbReference>